<reference evidence="2 3" key="1">
    <citation type="submission" date="2024-04" db="EMBL/GenBank/DDBJ databases">
        <authorList>
            <person name="Waldvogel A.-M."/>
            <person name="Schoenle A."/>
        </authorList>
    </citation>
    <scope>NUCLEOTIDE SEQUENCE [LARGE SCALE GENOMIC DNA]</scope>
</reference>
<accession>A0AAV2KNZ7</accession>
<proteinExistence type="predicted"/>
<dbReference type="EMBL" id="OZ035841">
    <property type="protein sequence ID" value="CAL1590680.1"/>
    <property type="molecule type" value="Genomic_DNA"/>
</dbReference>
<keyword evidence="3" id="KW-1185">Reference proteome</keyword>
<feature type="region of interest" description="Disordered" evidence="1">
    <location>
        <begin position="1"/>
        <end position="30"/>
    </location>
</feature>
<dbReference type="Proteomes" id="UP001497482">
    <property type="component" value="Chromosome 19"/>
</dbReference>
<sequence>MSSAASGGFNYRSPSVSPLPALPQTSSPLERIPNLRTLFDFWKFFGVFRLGTAPSPPALFLLMDLGGPANHDPCQPTPSVHAQTMDQHRKEEKEGGKGEGEGRKNSGQML</sequence>
<organism evidence="2 3">
    <name type="scientific">Knipowitschia caucasica</name>
    <name type="common">Caucasian dwarf goby</name>
    <name type="synonym">Pomatoschistus caucasicus</name>
    <dbReference type="NCBI Taxonomy" id="637954"/>
    <lineage>
        <taxon>Eukaryota</taxon>
        <taxon>Metazoa</taxon>
        <taxon>Chordata</taxon>
        <taxon>Craniata</taxon>
        <taxon>Vertebrata</taxon>
        <taxon>Euteleostomi</taxon>
        <taxon>Actinopterygii</taxon>
        <taxon>Neopterygii</taxon>
        <taxon>Teleostei</taxon>
        <taxon>Neoteleostei</taxon>
        <taxon>Acanthomorphata</taxon>
        <taxon>Gobiaria</taxon>
        <taxon>Gobiiformes</taxon>
        <taxon>Gobioidei</taxon>
        <taxon>Gobiidae</taxon>
        <taxon>Gobiinae</taxon>
        <taxon>Knipowitschia</taxon>
    </lineage>
</organism>
<protein>
    <submittedName>
        <fullName evidence="2">Uncharacterized protein</fullName>
    </submittedName>
</protein>
<evidence type="ECO:0000256" key="1">
    <source>
        <dbReference type="SAM" id="MobiDB-lite"/>
    </source>
</evidence>
<dbReference type="AlphaFoldDB" id="A0AAV2KNZ7"/>
<evidence type="ECO:0000313" key="3">
    <source>
        <dbReference type="Proteomes" id="UP001497482"/>
    </source>
</evidence>
<name>A0AAV2KNZ7_KNICA</name>
<feature type="region of interest" description="Disordered" evidence="1">
    <location>
        <begin position="68"/>
        <end position="110"/>
    </location>
</feature>
<evidence type="ECO:0000313" key="2">
    <source>
        <dbReference type="EMBL" id="CAL1590680.1"/>
    </source>
</evidence>
<feature type="compositionally biased region" description="Basic and acidic residues" evidence="1">
    <location>
        <begin position="86"/>
        <end position="104"/>
    </location>
</feature>
<gene>
    <name evidence="2" type="ORF">KC01_LOCUS20159</name>
</gene>